<dbReference type="Pfam" id="PF08281">
    <property type="entry name" value="Sigma70_r4_2"/>
    <property type="match status" value="1"/>
</dbReference>
<dbReference type="Pfam" id="PF04542">
    <property type="entry name" value="Sigma70_r2"/>
    <property type="match status" value="1"/>
</dbReference>
<dbReference type="CDD" id="cd06171">
    <property type="entry name" value="Sigma70_r4"/>
    <property type="match status" value="1"/>
</dbReference>
<evidence type="ECO:0000256" key="2">
    <source>
        <dbReference type="ARBA" id="ARBA00023015"/>
    </source>
</evidence>
<dbReference type="PANTHER" id="PTHR43133">
    <property type="entry name" value="RNA POLYMERASE ECF-TYPE SIGMA FACTO"/>
    <property type="match status" value="1"/>
</dbReference>
<accession>A0A7X0JPY4</accession>
<dbReference type="Gene3D" id="1.10.1740.10">
    <property type="match status" value="1"/>
</dbReference>
<keyword evidence="4 6" id="KW-0238">DNA-binding</keyword>
<sequence>MIELSDQQLIDLVVKAGNQRAFAVLVNRHQSGLRASLRQWCQNDALADDLAQETFLKAFRKLDSFQSNAKLSTWLYRIAYNTFLDYKKIKKNNFQDTFEDIDNVHSAAGSDLEQVGNRRDLDQALAQLPEIQRQTIDLCYTQGMSHSEAAEILQCPVGSVKSHVQRAKQKLKNLLAVPATAQVAGE</sequence>
<keyword evidence="3 6" id="KW-0731">Sigma factor</keyword>
<feature type="domain" description="RNA polymerase sigma factor 70 region 4 type 2" evidence="8">
    <location>
        <begin position="119"/>
        <end position="171"/>
    </location>
</feature>
<evidence type="ECO:0000313" key="9">
    <source>
        <dbReference type="EMBL" id="MBB6520153.1"/>
    </source>
</evidence>
<dbReference type="InterPro" id="IPR014284">
    <property type="entry name" value="RNA_pol_sigma-70_dom"/>
</dbReference>
<dbReference type="GO" id="GO:0003677">
    <property type="term" value="F:DNA binding"/>
    <property type="evidence" value="ECO:0007669"/>
    <property type="project" value="UniProtKB-KW"/>
</dbReference>
<gene>
    <name evidence="9" type="ORF">HNR48_000431</name>
</gene>
<dbReference type="PROSITE" id="PS01063">
    <property type="entry name" value="SIGMA70_ECF"/>
    <property type="match status" value="1"/>
</dbReference>
<reference evidence="9 10" key="1">
    <citation type="submission" date="2020-08" db="EMBL/GenBank/DDBJ databases">
        <title>Genomic Encyclopedia of Type Strains, Phase IV (KMG-IV): sequencing the most valuable type-strain genomes for metagenomic binning, comparative biology and taxonomic classification.</title>
        <authorList>
            <person name="Goeker M."/>
        </authorList>
    </citation>
    <scope>NUCLEOTIDE SEQUENCE [LARGE SCALE GENOMIC DNA]</scope>
    <source>
        <strain evidence="9 10">DSM 22368</strain>
    </source>
</reference>
<dbReference type="PANTHER" id="PTHR43133:SF51">
    <property type="entry name" value="RNA POLYMERASE SIGMA FACTOR"/>
    <property type="match status" value="1"/>
</dbReference>
<evidence type="ECO:0000256" key="1">
    <source>
        <dbReference type="ARBA" id="ARBA00010641"/>
    </source>
</evidence>
<dbReference type="InterPro" id="IPR036388">
    <property type="entry name" value="WH-like_DNA-bd_sf"/>
</dbReference>
<comment type="similarity">
    <text evidence="1 6">Belongs to the sigma-70 factor family. ECF subfamily.</text>
</comment>
<proteinExistence type="inferred from homology"/>
<feature type="domain" description="RNA polymerase sigma-70 region 2" evidence="7">
    <location>
        <begin position="25"/>
        <end position="88"/>
    </location>
</feature>
<evidence type="ECO:0000256" key="4">
    <source>
        <dbReference type="ARBA" id="ARBA00023125"/>
    </source>
</evidence>
<name>A0A7X0JPY4_9GAMM</name>
<evidence type="ECO:0000256" key="5">
    <source>
        <dbReference type="ARBA" id="ARBA00023163"/>
    </source>
</evidence>
<evidence type="ECO:0000256" key="6">
    <source>
        <dbReference type="RuleBase" id="RU000716"/>
    </source>
</evidence>
<dbReference type="InterPro" id="IPR000838">
    <property type="entry name" value="RNA_pol_sigma70_ECF_CS"/>
</dbReference>
<dbReference type="EMBL" id="JACHHT010000001">
    <property type="protein sequence ID" value="MBB6520153.1"/>
    <property type="molecule type" value="Genomic_DNA"/>
</dbReference>
<comment type="caution">
    <text evidence="9">The sequence shown here is derived from an EMBL/GenBank/DDBJ whole genome shotgun (WGS) entry which is preliminary data.</text>
</comment>
<organism evidence="9 10">
    <name type="scientific">Pseudoteredinibacter isoporae</name>
    <dbReference type="NCBI Taxonomy" id="570281"/>
    <lineage>
        <taxon>Bacteria</taxon>
        <taxon>Pseudomonadati</taxon>
        <taxon>Pseudomonadota</taxon>
        <taxon>Gammaproteobacteria</taxon>
        <taxon>Cellvibrionales</taxon>
        <taxon>Cellvibrionaceae</taxon>
        <taxon>Pseudoteredinibacter</taxon>
    </lineage>
</organism>
<dbReference type="SUPFAM" id="SSF88946">
    <property type="entry name" value="Sigma2 domain of RNA polymerase sigma factors"/>
    <property type="match status" value="1"/>
</dbReference>
<evidence type="ECO:0000313" key="10">
    <source>
        <dbReference type="Proteomes" id="UP000528457"/>
    </source>
</evidence>
<dbReference type="GO" id="GO:0016987">
    <property type="term" value="F:sigma factor activity"/>
    <property type="evidence" value="ECO:0007669"/>
    <property type="project" value="UniProtKB-KW"/>
</dbReference>
<dbReference type="SUPFAM" id="SSF88659">
    <property type="entry name" value="Sigma3 and sigma4 domains of RNA polymerase sigma factors"/>
    <property type="match status" value="1"/>
</dbReference>
<dbReference type="Gene3D" id="1.10.10.10">
    <property type="entry name" value="Winged helix-like DNA-binding domain superfamily/Winged helix DNA-binding domain"/>
    <property type="match status" value="1"/>
</dbReference>
<dbReference type="GO" id="GO:0006352">
    <property type="term" value="P:DNA-templated transcription initiation"/>
    <property type="evidence" value="ECO:0007669"/>
    <property type="project" value="InterPro"/>
</dbReference>
<keyword evidence="10" id="KW-1185">Reference proteome</keyword>
<dbReference type="InterPro" id="IPR007627">
    <property type="entry name" value="RNA_pol_sigma70_r2"/>
</dbReference>
<dbReference type="RefSeq" id="WP_341800961.1">
    <property type="nucleotide sequence ID" value="NZ_JAAONY010000001.1"/>
</dbReference>
<dbReference type="NCBIfam" id="TIGR02937">
    <property type="entry name" value="sigma70-ECF"/>
    <property type="match status" value="1"/>
</dbReference>
<dbReference type="InterPro" id="IPR013325">
    <property type="entry name" value="RNA_pol_sigma_r2"/>
</dbReference>
<evidence type="ECO:0000256" key="3">
    <source>
        <dbReference type="ARBA" id="ARBA00023082"/>
    </source>
</evidence>
<keyword evidence="5 6" id="KW-0804">Transcription</keyword>
<protein>
    <recommendedName>
        <fullName evidence="6">RNA polymerase sigma factor</fullName>
    </recommendedName>
</protein>
<dbReference type="Proteomes" id="UP000528457">
    <property type="component" value="Unassembled WGS sequence"/>
</dbReference>
<evidence type="ECO:0000259" key="8">
    <source>
        <dbReference type="Pfam" id="PF08281"/>
    </source>
</evidence>
<keyword evidence="2 6" id="KW-0805">Transcription regulation</keyword>
<evidence type="ECO:0000259" key="7">
    <source>
        <dbReference type="Pfam" id="PF04542"/>
    </source>
</evidence>
<dbReference type="AlphaFoldDB" id="A0A7X0JPY4"/>
<dbReference type="InterPro" id="IPR013324">
    <property type="entry name" value="RNA_pol_sigma_r3/r4-like"/>
</dbReference>
<dbReference type="InterPro" id="IPR039425">
    <property type="entry name" value="RNA_pol_sigma-70-like"/>
</dbReference>
<dbReference type="InParanoid" id="A0A7X0JPY4"/>
<dbReference type="InterPro" id="IPR013249">
    <property type="entry name" value="RNA_pol_sigma70_r4_t2"/>
</dbReference>